<evidence type="ECO:0000313" key="4">
    <source>
        <dbReference type="RefSeq" id="XP_009761108.1"/>
    </source>
</evidence>
<feature type="domain" description="Retrotransposon gag" evidence="2">
    <location>
        <begin position="88"/>
        <end position="158"/>
    </location>
</feature>
<protein>
    <submittedName>
        <fullName evidence="4">Uncharacterized protein LOC104213323</fullName>
    </submittedName>
</protein>
<dbReference type="RefSeq" id="XP_009761108.1">
    <property type="nucleotide sequence ID" value="XM_009762806.1"/>
</dbReference>
<evidence type="ECO:0000256" key="1">
    <source>
        <dbReference type="SAM" id="MobiDB-lite"/>
    </source>
</evidence>
<reference evidence="3" key="1">
    <citation type="journal article" date="2013" name="Genome Biol.">
        <title>Reference genomes and transcriptomes of Nicotiana sylvestris and Nicotiana tomentosiformis.</title>
        <authorList>
            <person name="Sierro N."/>
            <person name="Battey J.N."/>
            <person name="Ouadi S."/>
            <person name="Bovet L."/>
            <person name="Goepfert S."/>
            <person name="Bakaher N."/>
            <person name="Peitsch M.C."/>
            <person name="Ivanov N.V."/>
        </authorList>
    </citation>
    <scope>NUCLEOTIDE SEQUENCE [LARGE SCALE GENOMIC DNA]</scope>
</reference>
<evidence type="ECO:0000313" key="3">
    <source>
        <dbReference type="Proteomes" id="UP000189701"/>
    </source>
</evidence>
<accession>A0A1U7V3Y8</accession>
<proteinExistence type="predicted"/>
<dbReference type="Proteomes" id="UP000189701">
    <property type="component" value="Unplaced"/>
</dbReference>
<dbReference type="PANTHER" id="PTHR33223:SF11">
    <property type="entry name" value="ELEMENT PROTEIN, PUTATIVE-RELATED"/>
    <property type="match status" value="1"/>
</dbReference>
<evidence type="ECO:0000259" key="2">
    <source>
        <dbReference type="Pfam" id="PF03732"/>
    </source>
</evidence>
<feature type="region of interest" description="Disordered" evidence="1">
    <location>
        <begin position="214"/>
        <end position="236"/>
    </location>
</feature>
<name>A0A1U7V3Y8_NICSY</name>
<dbReference type="AlphaFoldDB" id="A0A1U7V3Y8"/>
<reference evidence="4" key="2">
    <citation type="submission" date="2025-08" db="UniProtKB">
        <authorList>
            <consortium name="RefSeq"/>
        </authorList>
    </citation>
    <scope>IDENTIFICATION</scope>
    <source>
        <tissue evidence="4">Leaf</tissue>
    </source>
</reference>
<feature type="compositionally biased region" description="Basic and acidic residues" evidence="1">
    <location>
        <begin position="1"/>
        <end position="10"/>
    </location>
</feature>
<dbReference type="Pfam" id="PF03732">
    <property type="entry name" value="Retrotrans_gag"/>
    <property type="match status" value="1"/>
</dbReference>
<organism evidence="3 4">
    <name type="scientific">Nicotiana sylvestris</name>
    <name type="common">Wood tobacco</name>
    <name type="synonym">South American tobacco</name>
    <dbReference type="NCBI Taxonomy" id="4096"/>
    <lineage>
        <taxon>Eukaryota</taxon>
        <taxon>Viridiplantae</taxon>
        <taxon>Streptophyta</taxon>
        <taxon>Embryophyta</taxon>
        <taxon>Tracheophyta</taxon>
        <taxon>Spermatophyta</taxon>
        <taxon>Magnoliopsida</taxon>
        <taxon>eudicotyledons</taxon>
        <taxon>Gunneridae</taxon>
        <taxon>Pentapetalae</taxon>
        <taxon>asterids</taxon>
        <taxon>lamiids</taxon>
        <taxon>Solanales</taxon>
        <taxon>Solanaceae</taxon>
        <taxon>Nicotianoideae</taxon>
        <taxon>Nicotianeae</taxon>
        <taxon>Nicotiana</taxon>
    </lineage>
</organism>
<feature type="region of interest" description="Disordered" evidence="1">
    <location>
        <begin position="1"/>
        <end position="21"/>
    </location>
</feature>
<sequence length="364" mass="41486">MYNSRVDRISGEPPVLKGLDAKKFEQNSFPQSAAPKPIPKKFSMPDIPKYNGMSDPNEHIISYTCRIKGNDLTDDEIEPVLLKTFGKSLSKGAMIWYHNLPPNSIDSFAMLENAFIKAHAGPIKVAIRKSDIFKIRQRSDEILREFVSQFQMERMELLSVSDDWAMKSKIRVEDDHLGAPSGSIHPNILAVKAPRHTDRQLRSNREWYQPYVADRRTNGSGNNPPRNDRGWNSRELMSKNGFGKHIDPAEAPRLSEYNFSVDASGIVSAIGRIKDTRWPKPIQIDHFQRNPNLMCKYHGTHGHRTEDCRQLREEMMKFPTVDDVKTVYGEQHAAKEMFVVDEVTPIPVPSISENSSTKDKQTAK</sequence>
<gene>
    <name evidence="4" type="primary">LOC104213323</name>
</gene>
<dbReference type="InterPro" id="IPR005162">
    <property type="entry name" value="Retrotrans_gag_dom"/>
</dbReference>
<dbReference type="eggNOG" id="KOG0017">
    <property type="taxonomic scope" value="Eukaryota"/>
</dbReference>
<dbReference type="PANTHER" id="PTHR33223">
    <property type="entry name" value="CCHC-TYPE DOMAIN-CONTAINING PROTEIN"/>
    <property type="match status" value="1"/>
</dbReference>
<keyword evidence="3" id="KW-1185">Reference proteome</keyword>